<dbReference type="Pfam" id="PF13556">
    <property type="entry name" value="HTH_30"/>
    <property type="match status" value="1"/>
</dbReference>
<accession>A0A0A5G2B8</accession>
<dbReference type="InterPro" id="IPR009057">
    <property type="entry name" value="Homeodomain-like_sf"/>
</dbReference>
<sequence>MTLEALRAIYPDMIHASTSDQQRDSQYRWYKTESGQLIGFPLTSLNEKETKLLSTFLTVADVHSTTLTYREQCWYNWIYKSEGNNPIDSKEPLPNQFRYIFFSLENGEELDVHHFQEAMQSIFPKRMPLLWLNKQQGFIIEEWSAPQEERYTFEHIIDVLMSDFLITLQLYISPYYEATAMIQTAYRWGERCFKLACKKQTKRIAMYQDVIPMLYTSSLAASDSEFIVHTILEKVREDEALLHTVKVFLSCNSNATLAAKQLYMHRNSLQYRIDKFIRKTGVDVRKFQGASITYLALMHRQ</sequence>
<reference evidence="2 3" key="1">
    <citation type="submission" date="2013-08" db="EMBL/GenBank/DDBJ databases">
        <authorList>
            <person name="Huang J."/>
            <person name="Wang G."/>
        </authorList>
    </citation>
    <scope>NUCLEOTIDE SEQUENCE [LARGE SCALE GENOMIC DNA]</scope>
    <source>
        <strain evidence="2 3">JSM 072002</strain>
    </source>
</reference>
<keyword evidence="3" id="KW-1185">Reference proteome</keyword>
<dbReference type="AlphaFoldDB" id="A0A0A5G2B8"/>
<dbReference type="PANTHER" id="PTHR33744:SF15">
    <property type="entry name" value="CARBOHYDRATE DIACID REGULATOR"/>
    <property type="match status" value="1"/>
</dbReference>
<evidence type="ECO:0000313" key="3">
    <source>
        <dbReference type="Proteomes" id="UP000030401"/>
    </source>
</evidence>
<dbReference type="RefSeq" id="WP_036835640.1">
    <property type="nucleotide sequence ID" value="NZ_AVPG01000024.1"/>
</dbReference>
<dbReference type="InterPro" id="IPR051448">
    <property type="entry name" value="CdaR-like_regulators"/>
</dbReference>
<dbReference type="InterPro" id="IPR025736">
    <property type="entry name" value="PucR_C-HTH_dom"/>
</dbReference>
<protein>
    <recommendedName>
        <fullName evidence="1">PucR C-terminal helix-turn-helix domain-containing protein</fullName>
    </recommendedName>
</protein>
<dbReference type="SUPFAM" id="SSF46689">
    <property type="entry name" value="Homeodomain-like"/>
    <property type="match status" value="1"/>
</dbReference>
<evidence type="ECO:0000259" key="1">
    <source>
        <dbReference type="Pfam" id="PF13556"/>
    </source>
</evidence>
<dbReference type="PANTHER" id="PTHR33744">
    <property type="entry name" value="CARBOHYDRATE DIACID REGULATOR"/>
    <property type="match status" value="1"/>
</dbReference>
<comment type="caution">
    <text evidence="2">The sequence shown here is derived from an EMBL/GenBank/DDBJ whole genome shotgun (WGS) entry which is preliminary data.</text>
</comment>
<name>A0A0A5G2B8_9BACI</name>
<feature type="domain" description="PucR C-terminal helix-turn-helix" evidence="1">
    <location>
        <begin position="241"/>
        <end position="297"/>
    </location>
</feature>
<dbReference type="eggNOG" id="COG2508">
    <property type="taxonomic scope" value="Bacteria"/>
</dbReference>
<gene>
    <name evidence="2" type="ORF">N784_09640</name>
</gene>
<dbReference type="Proteomes" id="UP000030401">
    <property type="component" value="Unassembled WGS sequence"/>
</dbReference>
<dbReference type="STRING" id="1385512.N784_09640"/>
<dbReference type="InterPro" id="IPR042070">
    <property type="entry name" value="PucR_C-HTH_sf"/>
</dbReference>
<evidence type="ECO:0000313" key="2">
    <source>
        <dbReference type="EMBL" id="KGX85293.1"/>
    </source>
</evidence>
<dbReference type="OrthoDB" id="9792148at2"/>
<proteinExistence type="predicted"/>
<organism evidence="2 3">
    <name type="scientific">Pontibacillus litoralis JSM 072002</name>
    <dbReference type="NCBI Taxonomy" id="1385512"/>
    <lineage>
        <taxon>Bacteria</taxon>
        <taxon>Bacillati</taxon>
        <taxon>Bacillota</taxon>
        <taxon>Bacilli</taxon>
        <taxon>Bacillales</taxon>
        <taxon>Bacillaceae</taxon>
        <taxon>Pontibacillus</taxon>
    </lineage>
</organism>
<dbReference type="Gene3D" id="1.10.10.2840">
    <property type="entry name" value="PucR C-terminal helix-turn-helix domain"/>
    <property type="match status" value="1"/>
</dbReference>
<dbReference type="EMBL" id="AVPG01000024">
    <property type="protein sequence ID" value="KGX85293.1"/>
    <property type="molecule type" value="Genomic_DNA"/>
</dbReference>